<dbReference type="SUPFAM" id="SSF48264">
    <property type="entry name" value="Cytochrome P450"/>
    <property type="match status" value="1"/>
</dbReference>
<dbReference type="GO" id="GO:0005506">
    <property type="term" value="F:iron ion binding"/>
    <property type="evidence" value="ECO:0007669"/>
    <property type="project" value="InterPro"/>
</dbReference>
<sequence length="271" mass="29829">MDSCTADPKSGRIVTPLPPKATSLGDSPRVLQAIGAQSEFKLDGNLIRIRCSSSNGKEPDSVDNIVKSVEKLLKEKSKLRGMKIREVPTARGSIRAILSKAFLIPLYELDLTYGGILRLTFGPEVGLLTLEHIRLVRRRSFVNSSPVLSNLVFPAAIAINLFGKATYSLCHRLDAVAFDGEDVEVWSHFSPVLTLDIIGKAVFNNDLVSLTNETGMIEVVYTVLRLAEDLSVAPIPFPKFPMWKDILTKQKRSVALKLVNNTLDDLIAICK</sequence>
<name>A0A978UM59_ZIZJJ</name>
<protein>
    <submittedName>
        <fullName evidence="1">Uncharacterized protein</fullName>
    </submittedName>
</protein>
<dbReference type="GO" id="GO:0020037">
    <property type="term" value="F:heme binding"/>
    <property type="evidence" value="ECO:0007669"/>
    <property type="project" value="InterPro"/>
</dbReference>
<organism evidence="1 2">
    <name type="scientific">Ziziphus jujuba var. spinosa</name>
    <dbReference type="NCBI Taxonomy" id="714518"/>
    <lineage>
        <taxon>Eukaryota</taxon>
        <taxon>Viridiplantae</taxon>
        <taxon>Streptophyta</taxon>
        <taxon>Embryophyta</taxon>
        <taxon>Tracheophyta</taxon>
        <taxon>Spermatophyta</taxon>
        <taxon>Magnoliopsida</taxon>
        <taxon>eudicotyledons</taxon>
        <taxon>Gunneridae</taxon>
        <taxon>Pentapetalae</taxon>
        <taxon>rosids</taxon>
        <taxon>fabids</taxon>
        <taxon>Rosales</taxon>
        <taxon>Rhamnaceae</taxon>
        <taxon>Paliureae</taxon>
        <taxon>Ziziphus</taxon>
    </lineage>
</organism>
<evidence type="ECO:0000313" key="2">
    <source>
        <dbReference type="Proteomes" id="UP000813462"/>
    </source>
</evidence>
<accession>A0A978UM59</accession>
<reference evidence="1" key="1">
    <citation type="journal article" date="2021" name="Front. Plant Sci.">
        <title>Chromosome-Scale Genome Assembly for Chinese Sour Jujube and Insights Into Its Genome Evolution and Domestication Signature.</title>
        <authorList>
            <person name="Shen L.-Y."/>
            <person name="Luo H."/>
            <person name="Wang X.-L."/>
            <person name="Wang X.-M."/>
            <person name="Qiu X.-J."/>
            <person name="Liu H."/>
            <person name="Zhou S.-S."/>
            <person name="Jia K.-H."/>
            <person name="Nie S."/>
            <person name="Bao Y.-T."/>
            <person name="Zhang R.-G."/>
            <person name="Yun Q.-Z."/>
            <person name="Chai Y.-H."/>
            <person name="Lu J.-Y."/>
            <person name="Li Y."/>
            <person name="Zhao S.-W."/>
            <person name="Mao J.-F."/>
            <person name="Jia S.-G."/>
            <person name="Mao Y.-M."/>
        </authorList>
    </citation>
    <scope>NUCLEOTIDE SEQUENCE</scope>
    <source>
        <strain evidence="1">AT0</strain>
        <tissue evidence="1">Leaf</tissue>
    </source>
</reference>
<dbReference type="Proteomes" id="UP000813462">
    <property type="component" value="Unassembled WGS sequence"/>
</dbReference>
<evidence type="ECO:0000313" key="1">
    <source>
        <dbReference type="EMBL" id="KAH7515911.1"/>
    </source>
</evidence>
<dbReference type="InterPro" id="IPR036396">
    <property type="entry name" value="Cyt_P450_sf"/>
</dbReference>
<dbReference type="Gene3D" id="1.10.630.10">
    <property type="entry name" value="Cytochrome P450"/>
    <property type="match status" value="1"/>
</dbReference>
<comment type="caution">
    <text evidence="1">The sequence shown here is derived from an EMBL/GenBank/DDBJ whole genome shotgun (WGS) entry which is preliminary data.</text>
</comment>
<gene>
    <name evidence="1" type="ORF">FEM48_Zijuj10G0078500</name>
</gene>
<dbReference type="EMBL" id="JAEACU010000010">
    <property type="protein sequence ID" value="KAH7515911.1"/>
    <property type="molecule type" value="Genomic_DNA"/>
</dbReference>
<dbReference type="GO" id="GO:0004497">
    <property type="term" value="F:monooxygenase activity"/>
    <property type="evidence" value="ECO:0007669"/>
    <property type="project" value="InterPro"/>
</dbReference>
<proteinExistence type="predicted"/>
<dbReference type="AlphaFoldDB" id="A0A978UM59"/>
<dbReference type="GO" id="GO:0016705">
    <property type="term" value="F:oxidoreductase activity, acting on paired donors, with incorporation or reduction of molecular oxygen"/>
    <property type="evidence" value="ECO:0007669"/>
    <property type="project" value="InterPro"/>
</dbReference>